<gene>
    <name evidence="1" type="ORF">PR001_g19248</name>
    <name evidence="2" type="ORF">PR003_g20671</name>
</gene>
<dbReference type="EMBL" id="QXFV01001768">
    <property type="protein sequence ID" value="KAE8998719.1"/>
    <property type="molecule type" value="Genomic_DNA"/>
</dbReference>
<evidence type="ECO:0000313" key="2">
    <source>
        <dbReference type="EMBL" id="KAE9308742.1"/>
    </source>
</evidence>
<dbReference type="AlphaFoldDB" id="A0A6A4DUH7"/>
<dbReference type="Proteomes" id="UP000434957">
    <property type="component" value="Unassembled WGS sequence"/>
</dbReference>
<evidence type="ECO:0000313" key="3">
    <source>
        <dbReference type="Proteomes" id="UP000429607"/>
    </source>
</evidence>
<evidence type="ECO:0000313" key="1">
    <source>
        <dbReference type="EMBL" id="KAE8998719.1"/>
    </source>
</evidence>
<dbReference type="Proteomes" id="UP000429607">
    <property type="component" value="Unassembled WGS sequence"/>
</dbReference>
<organism evidence="2 4">
    <name type="scientific">Phytophthora rubi</name>
    <dbReference type="NCBI Taxonomy" id="129364"/>
    <lineage>
        <taxon>Eukaryota</taxon>
        <taxon>Sar</taxon>
        <taxon>Stramenopiles</taxon>
        <taxon>Oomycota</taxon>
        <taxon>Peronosporomycetes</taxon>
        <taxon>Peronosporales</taxon>
        <taxon>Peronosporaceae</taxon>
        <taxon>Phytophthora</taxon>
    </lineage>
</organism>
<accession>A0A6A4DUH7</accession>
<reference evidence="2 4" key="1">
    <citation type="submission" date="2018-08" db="EMBL/GenBank/DDBJ databases">
        <title>Genomic investigation of the strawberry pathogen Phytophthora fragariae indicates pathogenicity is determined by transcriptional variation in three key races.</title>
        <authorList>
            <person name="Adams T.M."/>
            <person name="Armitage A.D."/>
            <person name="Sobczyk M.K."/>
            <person name="Bates H.J."/>
            <person name="Dunwell J.M."/>
            <person name="Nellist C.F."/>
            <person name="Harrison R.J."/>
        </authorList>
    </citation>
    <scope>NUCLEOTIDE SEQUENCE [LARGE SCALE GENOMIC DNA]</scope>
    <source>
        <strain evidence="1 3">SCRP249</strain>
        <strain evidence="2 4">SCRP333</strain>
    </source>
</reference>
<evidence type="ECO:0008006" key="5">
    <source>
        <dbReference type="Google" id="ProtNLM"/>
    </source>
</evidence>
<comment type="caution">
    <text evidence="2">The sequence shown here is derived from an EMBL/GenBank/DDBJ whole genome shotgun (WGS) entry which is preliminary data.</text>
</comment>
<sequence length="202" mass="21934">MMDKMLLVCSNLVMPTPVGSPFSCAARIASSGSTTCSTRYDARQVEDPAESAVAAAREPPARLGARILCDEGAGRAHDDAAQGLDQHCAAAPRVPAVSQGSARTGQNYRNMEIVLTLIQNLLVVPNKDPRFVTSTASHFTTYRKSTLHTENDDRALHLFGAIVYLDNDIANSSLQQNHTLSVVYLRKEAMLVLRSKAVVLFY</sequence>
<evidence type="ECO:0000313" key="4">
    <source>
        <dbReference type="Proteomes" id="UP000434957"/>
    </source>
</evidence>
<keyword evidence="4" id="KW-1185">Reference proteome</keyword>
<dbReference type="EMBL" id="QXFT01001862">
    <property type="protein sequence ID" value="KAE9308742.1"/>
    <property type="molecule type" value="Genomic_DNA"/>
</dbReference>
<protein>
    <recommendedName>
        <fullName evidence="5">Timeless N-terminal domain-containing protein</fullName>
    </recommendedName>
</protein>
<name>A0A6A4DUH7_9STRA</name>
<proteinExistence type="predicted"/>